<evidence type="ECO:0000313" key="10">
    <source>
        <dbReference type="EMBL" id="KAH7267946.1"/>
    </source>
</evidence>
<dbReference type="PROSITE" id="PS50048">
    <property type="entry name" value="ZN2_CY6_FUNGAL_2"/>
    <property type="match status" value="1"/>
</dbReference>
<keyword evidence="4" id="KW-0805">Transcription regulation</keyword>
<dbReference type="InterPro" id="IPR036864">
    <property type="entry name" value="Zn2-C6_fun-type_DNA-bd_sf"/>
</dbReference>
<gene>
    <name evidence="10" type="ORF">B0J15DRAFT_486274</name>
</gene>
<dbReference type="CDD" id="cd12148">
    <property type="entry name" value="fungal_TF_MHR"/>
    <property type="match status" value="1"/>
</dbReference>
<feature type="compositionally biased region" description="Low complexity" evidence="8">
    <location>
        <begin position="98"/>
        <end position="115"/>
    </location>
</feature>
<dbReference type="SMART" id="SM00066">
    <property type="entry name" value="GAL4"/>
    <property type="match status" value="1"/>
</dbReference>
<dbReference type="AlphaFoldDB" id="A0A9P9KSY4"/>
<dbReference type="Proteomes" id="UP000736672">
    <property type="component" value="Unassembled WGS sequence"/>
</dbReference>
<proteinExistence type="predicted"/>
<feature type="domain" description="Zn(2)-C6 fungal-type" evidence="9">
    <location>
        <begin position="22"/>
        <end position="51"/>
    </location>
</feature>
<dbReference type="GO" id="GO:0003677">
    <property type="term" value="F:DNA binding"/>
    <property type="evidence" value="ECO:0007669"/>
    <property type="project" value="UniProtKB-KW"/>
</dbReference>
<evidence type="ECO:0000256" key="8">
    <source>
        <dbReference type="SAM" id="MobiDB-lite"/>
    </source>
</evidence>
<sequence>MISFKLYHPRLGSSLQPAPGAACDQCRRKKARCNRKQPCEACRRSLETCSYSVPKTRGRRPRARPNNDKDEPAKTTVPGPINLPGNSQQGGDDSDAISTTTNPSPPQQSDTSQSPCEADMLWSAPSPASPRRQYTPKGYRNDEIFVEKNPQLNEPDAALWTSCAATSTGHEPSPFVLQYPNFVPYVRIYLERLYSVFPVVDREFLSSLFNPERQDAHIPVWLYAFLSALSAAVIVQLNVTDLKASDMGLPIENGHDHRTFVRESIPGISPQLFISQCMQARQQHAFIEEADEWTILTSFFLFVAHDNLIQPKSASYYLREAIGFVEALRLGEPESYMGLDADTEQRSKRLFWLLFVTERAYAIQHRRRAILRPTIDLPRIFECRDPRLAYGFASLVKVFATIDEPFITAMMNEQASGDVDLSPLANQSIARFLDHSTIGGVLSMSEINETQRLDITVTQHWIRILACQMRMTSSLRPDPSKTQHAGSLGSYIQPVLETSKSLLRLISTATPASLECHGLGMERKIADTANCLCDVIANADVEDFAGFFTAPEYLHSFMMFLSDFRNRESQCLQPLAQRATIILAARLDPMNSLGALGEEADSPRRRDSGVCRVIGEVRNTMSDA</sequence>
<protein>
    <recommendedName>
        <fullName evidence="9">Zn(2)-C6 fungal-type domain-containing protein</fullName>
    </recommendedName>
</protein>
<dbReference type="Pfam" id="PF00172">
    <property type="entry name" value="Zn_clus"/>
    <property type="match status" value="1"/>
</dbReference>
<dbReference type="GO" id="GO:0008270">
    <property type="term" value="F:zinc ion binding"/>
    <property type="evidence" value="ECO:0007669"/>
    <property type="project" value="InterPro"/>
</dbReference>
<accession>A0A9P9KSY4</accession>
<keyword evidence="2" id="KW-0479">Metal-binding</keyword>
<dbReference type="Pfam" id="PF04082">
    <property type="entry name" value="Fungal_trans"/>
    <property type="match status" value="1"/>
</dbReference>
<keyword evidence="6" id="KW-0804">Transcription</keyword>
<dbReference type="InterPro" id="IPR001138">
    <property type="entry name" value="Zn2Cys6_DnaBD"/>
</dbReference>
<reference evidence="10" key="1">
    <citation type="journal article" date="2021" name="Nat. Commun.">
        <title>Genetic determinants of endophytism in the Arabidopsis root mycobiome.</title>
        <authorList>
            <person name="Mesny F."/>
            <person name="Miyauchi S."/>
            <person name="Thiergart T."/>
            <person name="Pickel B."/>
            <person name="Atanasova L."/>
            <person name="Karlsson M."/>
            <person name="Huettel B."/>
            <person name="Barry K.W."/>
            <person name="Haridas S."/>
            <person name="Chen C."/>
            <person name="Bauer D."/>
            <person name="Andreopoulos W."/>
            <person name="Pangilinan J."/>
            <person name="LaButti K."/>
            <person name="Riley R."/>
            <person name="Lipzen A."/>
            <person name="Clum A."/>
            <person name="Drula E."/>
            <person name="Henrissat B."/>
            <person name="Kohler A."/>
            <person name="Grigoriev I.V."/>
            <person name="Martin F.M."/>
            <person name="Hacquard S."/>
        </authorList>
    </citation>
    <scope>NUCLEOTIDE SEQUENCE</scope>
    <source>
        <strain evidence="10">FSSC 5 MPI-SDFR-AT-0091</strain>
    </source>
</reference>
<dbReference type="PROSITE" id="PS00463">
    <property type="entry name" value="ZN2_CY6_FUNGAL_1"/>
    <property type="match status" value="1"/>
</dbReference>
<evidence type="ECO:0000259" key="9">
    <source>
        <dbReference type="PROSITE" id="PS50048"/>
    </source>
</evidence>
<comment type="caution">
    <text evidence="10">The sequence shown here is derived from an EMBL/GenBank/DDBJ whole genome shotgun (WGS) entry which is preliminary data.</text>
</comment>
<comment type="subcellular location">
    <subcellularLocation>
        <location evidence="1">Nucleus</location>
    </subcellularLocation>
</comment>
<dbReference type="PANTHER" id="PTHR31668">
    <property type="entry name" value="GLUCOSE TRANSPORT TRANSCRIPTION REGULATOR RGT1-RELATED-RELATED"/>
    <property type="match status" value="1"/>
</dbReference>
<feature type="region of interest" description="Disordered" evidence="8">
    <location>
        <begin position="1"/>
        <end position="20"/>
    </location>
</feature>
<evidence type="ECO:0000256" key="6">
    <source>
        <dbReference type="ARBA" id="ARBA00023163"/>
    </source>
</evidence>
<keyword evidence="11" id="KW-1185">Reference proteome</keyword>
<evidence type="ECO:0000256" key="3">
    <source>
        <dbReference type="ARBA" id="ARBA00022833"/>
    </source>
</evidence>
<dbReference type="SUPFAM" id="SSF57701">
    <property type="entry name" value="Zn2/Cys6 DNA-binding domain"/>
    <property type="match status" value="1"/>
</dbReference>
<keyword evidence="7" id="KW-0539">Nucleus</keyword>
<organism evidence="10 11">
    <name type="scientific">Fusarium solani</name>
    <name type="common">Filamentous fungus</name>
    <dbReference type="NCBI Taxonomy" id="169388"/>
    <lineage>
        <taxon>Eukaryota</taxon>
        <taxon>Fungi</taxon>
        <taxon>Dikarya</taxon>
        <taxon>Ascomycota</taxon>
        <taxon>Pezizomycotina</taxon>
        <taxon>Sordariomycetes</taxon>
        <taxon>Hypocreomycetidae</taxon>
        <taxon>Hypocreales</taxon>
        <taxon>Nectriaceae</taxon>
        <taxon>Fusarium</taxon>
        <taxon>Fusarium solani species complex</taxon>
    </lineage>
</organism>
<dbReference type="InterPro" id="IPR050797">
    <property type="entry name" value="Carb_Metab_Trans_Reg"/>
</dbReference>
<evidence type="ECO:0000256" key="4">
    <source>
        <dbReference type="ARBA" id="ARBA00023015"/>
    </source>
</evidence>
<dbReference type="Gene3D" id="4.10.240.10">
    <property type="entry name" value="Zn(2)-C6 fungal-type DNA-binding domain"/>
    <property type="match status" value="1"/>
</dbReference>
<dbReference type="PANTHER" id="PTHR31668:SF18">
    <property type="entry name" value="MALTOSE FERMENTATION REGULATORY PROTEIN MAL13-RELATED"/>
    <property type="match status" value="1"/>
</dbReference>
<dbReference type="InterPro" id="IPR007219">
    <property type="entry name" value="XnlR_reg_dom"/>
</dbReference>
<keyword evidence="5" id="KW-0238">DNA-binding</keyword>
<dbReference type="CDD" id="cd00067">
    <property type="entry name" value="GAL4"/>
    <property type="match status" value="1"/>
</dbReference>
<evidence type="ECO:0000256" key="7">
    <source>
        <dbReference type="ARBA" id="ARBA00023242"/>
    </source>
</evidence>
<dbReference type="EMBL" id="JAGTJS010000005">
    <property type="protein sequence ID" value="KAH7267946.1"/>
    <property type="molecule type" value="Genomic_DNA"/>
</dbReference>
<keyword evidence="3" id="KW-0862">Zinc</keyword>
<dbReference type="GO" id="GO:0005634">
    <property type="term" value="C:nucleus"/>
    <property type="evidence" value="ECO:0007669"/>
    <property type="project" value="UniProtKB-SubCell"/>
</dbReference>
<feature type="region of interest" description="Disordered" evidence="8">
    <location>
        <begin position="53"/>
        <end position="136"/>
    </location>
</feature>
<evidence type="ECO:0000313" key="11">
    <source>
        <dbReference type="Proteomes" id="UP000736672"/>
    </source>
</evidence>
<evidence type="ECO:0000256" key="5">
    <source>
        <dbReference type="ARBA" id="ARBA00023125"/>
    </source>
</evidence>
<dbReference type="GO" id="GO:0000981">
    <property type="term" value="F:DNA-binding transcription factor activity, RNA polymerase II-specific"/>
    <property type="evidence" value="ECO:0007669"/>
    <property type="project" value="InterPro"/>
</dbReference>
<name>A0A9P9KSY4_FUSSL</name>
<dbReference type="OrthoDB" id="4132249at2759"/>
<evidence type="ECO:0000256" key="1">
    <source>
        <dbReference type="ARBA" id="ARBA00004123"/>
    </source>
</evidence>
<evidence type="ECO:0000256" key="2">
    <source>
        <dbReference type="ARBA" id="ARBA00022723"/>
    </source>
</evidence>
<dbReference type="GO" id="GO:0006351">
    <property type="term" value="P:DNA-templated transcription"/>
    <property type="evidence" value="ECO:0007669"/>
    <property type="project" value="InterPro"/>
</dbReference>